<proteinExistence type="predicted"/>
<evidence type="ECO:0000313" key="2">
    <source>
        <dbReference type="EMBL" id="AVO45661.1"/>
    </source>
</evidence>
<dbReference type="Proteomes" id="UP000237889">
    <property type="component" value="Chromosome"/>
</dbReference>
<reference evidence="2 3" key="1">
    <citation type="submission" date="2018-03" db="EMBL/GenBank/DDBJ databases">
        <title>Genome sequencing of Phreatobacter sp.</title>
        <authorList>
            <person name="Kim S.-J."/>
            <person name="Heo J."/>
            <person name="Kwon S.-W."/>
        </authorList>
    </citation>
    <scope>NUCLEOTIDE SEQUENCE [LARGE SCALE GENOMIC DNA]</scope>
    <source>
        <strain evidence="2 3">S-12</strain>
    </source>
</reference>
<protein>
    <submittedName>
        <fullName evidence="2">Uncharacterized protein</fullName>
    </submittedName>
</protein>
<accession>A0A2S0NCK9</accession>
<dbReference type="RefSeq" id="WP_106749002.1">
    <property type="nucleotide sequence ID" value="NZ_CP027668.1"/>
</dbReference>
<dbReference type="OrthoDB" id="9931575at2"/>
<gene>
    <name evidence="2" type="ORF">C6569_11620</name>
</gene>
<dbReference type="AlphaFoldDB" id="A0A2S0NCK9"/>
<dbReference type="KEGG" id="phr:C6569_11620"/>
<feature type="chain" id="PRO_5015459683" evidence="1">
    <location>
        <begin position="24"/>
        <end position="90"/>
    </location>
</feature>
<evidence type="ECO:0000313" key="3">
    <source>
        <dbReference type="Proteomes" id="UP000237889"/>
    </source>
</evidence>
<feature type="signal peptide" evidence="1">
    <location>
        <begin position="1"/>
        <end position="23"/>
    </location>
</feature>
<organism evidence="2 3">
    <name type="scientific">Phreatobacter cathodiphilus</name>
    <dbReference type="NCBI Taxonomy" id="1868589"/>
    <lineage>
        <taxon>Bacteria</taxon>
        <taxon>Pseudomonadati</taxon>
        <taxon>Pseudomonadota</taxon>
        <taxon>Alphaproteobacteria</taxon>
        <taxon>Hyphomicrobiales</taxon>
        <taxon>Phreatobacteraceae</taxon>
        <taxon>Phreatobacter</taxon>
    </lineage>
</organism>
<evidence type="ECO:0000256" key="1">
    <source>
        <dbReference type="SAM" id="SignalP"/>
    </source>
</evidence>
<name>A0A2S0NCK9_9HYPH</name>
<keyword evidence="1" id="KW-0732">Signal</keyword>
<dbReference type="EMBL" id="CP027668">
    <property type="protein sequence ID" value="AVO45661.1"/>
    <property type="molecule type" value="Genomic_DNA"/>
</dbReference>
<sequence>MSLIRTATAALVLAAGFAASAQASSAGQSPAQSLGSRPVTYCGACLCTANPPAMTVAGDWVPNGQLLGGSTVLKFRPAGQAVSAATACLR</sequence>
<keyword evidence="3" id="KW-1185">Reference proteome</keyword>